<dbReference type="InterPro" id="IPR015424">
    <property type="entry name" value="PyrdxlP-dep_Trfase"/>
</dbReference>
<dbReference type="GO" id="GO:0005960">
    <property type="term" value="C:glycine cleavage complex"/>
    <property type="evidence" value="ECO:0007669"/>
    <property type="project" value="TreeGrafter"/>
</dbReference>
<evidence type="ECO:0000313" key="10">
    <source>
        <dbReference type="EMBL" id="OGG50707.1"/>
    </source>
</evidence>
<dbReference type="GO" id="GO:0004375">
    <property type="term" value="F:glycine dehydrogenase (decarboxylating) activity"/>
    <property type="evidence" value="ECO:0007669"/>
    <property type="project" value="UniProtKB-EC"/>
</dbReference>
<gene>
    <name evidence="6" type="primary">gcvPB</name>
    <name evidence="10" type="ORF">A3F84_09735</name>
</gene>
<dbReference type="InterPro" id="IPR049316">
    <property type="entry name" value="GDC-P_C"/>
</dbReference>
<dbReference type="SUPFAM" id="SSF53383">
    <property type="entry name" value="PLP-dependent transferases"/>
    <property type="match status" value="1"/>
</dbReference>
<dbReference type="EC" id="1.4.4.2" evidence="6"/>
<proteinExistence type="inferred from homology"/>
<dbReference type="PANTHER" id="PTHR11773:SF1">
    <property type="entry name" value="GLYCINE DEHYDROGENASE (DECARBOXYLATING), MITOCHONDRIAL"/>
    <property type="match status" value="1"/>
</dbReference>
<protein>
    <recommendedName>
        <fullName evidence="6">Probable glycine dehydrogenase (decarboxylating) subunit 2</fullName>
        <ecNumber evidence="6">1.4.4.2</ecNumber>
    </recommendedName>
    <alternativeName>
        <fullName evidence="6">Glycine cleavage system P-protein subunit 2</fullName>
    </alternativeName>
    <alternativeName>
        <fullName evidence="6">Glycine decarboxylase subunit 2</fullName>
    </alternativeName>
    <alternativeName>
        <fullName evidence="6">Glycine dehydrogenase (aminomethyl-transferring) subunit 2</fullName>
    </alternativeName>
</protein>
<evidence type="ECO:0000256" key="4">
    <source>
        <dbReference type="ARBA" id="ARBA00023002"/>
    </source>
</evidence>
<feature type="modified residue" description="N6-(pyridoxal phosphate)lysine" evidence="6">
    <location>
        <position position="265"/>
    </location>
</feature>
<feature type="domain" description="Glycine dehydrogenase C-terminal" evidence="9">
    <location>
        <begin position="345"/>
        <end position="448"/>
    </location>
</feature>
<evidence type="ECO:0000256" key="6">
    <source>
        <dbReference type="HAMAP-Rule" id="MF_00713"/>
    </source>
</evidence>
<dbReference type="FunFam" id="3.40.640.10:FF:000224">
    <property type="entry name" value="Probable glycine dehydrogenase (decarboxylating) subunit 2"/>
    <property type="match status" value="1"/>
</dbReference>
<evidence type="ECO:0000256" key="2">
    <source>
        <dbReference type="ARBA" id="ARBA00003788"/>
    </source>
</evidence>
<dbReference type="GO" id="GO:0016594">
    <property type="term" value="F:glycine binding"/>
    <property type="evidence" value="ECO:0007669"/>
    <property type="project" value="TreeGrafter"/>
</dbReference>
<dbReference type="AlphaFoldDB" id="A0A1F6CNN6"/>
<dbReference type="HAMAP" id="MF_00713">
    <property type="entry name" value="GcvPB"/>
    <property type="match status" value="1"/>
</dbReference>
<reference evidence="10 11" key="1">
    <citation type="journal article" date="2016" name="Nat. Commun.">
        <title>Thousands of microbial genomes shed light on interconnected biogeochemical processes in an aquifer system.</title>
        <authorList>
            <person name="Anantharaman K."/>
            <person name="Brown C.T."/>
            <person name="Hug L.A."/>
            <person name="Sharon I."/>
            <person name="Castelle C.J."/>
            <person name="Probst A.J."/>
            <person name="Thomas B.C."/>
            <person name="Singh A."/>
            <person name="Wilkins M.J."/>
            <person name="Karaoz U."/>
            <person name="Brodie E.L."/>
            <person name="Williams K.H."/>
            <person name="Hubbard S.S."/>
            <person name="Banfield J.F."/>
        </authorList>
    </citation>
    <scope>NUCLEOTIDE SEQUENCE [LARGE SCALE GENOMIC DNA]</scope>
    <source>
        <strain evidence="11">RIFCSPLOWO2_12_FULL_64_10</strain>
    </source>
</reference>
<evidence type="ECO:0000256" key="7">
    <source>
        <dbReference type="SAM" id="MobiDB-lite"/>
    </source>
</evidence>
<evidence type="ECO:0000313" key="11">
    <source>
        <dbReference type="Proteomes" id="UP000178606"/>
    </source>
</evidence>
<dbReference type="PANTHER" id="PTHR11773">
    <property type="entry name" value="GLYCINE DEHYDROGENASE, DECARBOXYLATING"/>
    <property type="match status" value="1"/>
</dbReference>
<comment type="cofactor">
    <cofactor evidence="1 6">
        <name>pyridoxal 5'-phosphate</name>
        <dbReference type="ChEBI" id="CHEBI:597326"/>
    </cofactor>
</comment>
<dbReference type="Pfam" id="PF02347">
    <property type="entry name" value="GDC-P"/>
    <property type="match status" value="1"/>
</dbReference>
<evidence type="ECO:0000256" key="5">
    <source>
        <dbReference type="ARBA" id="ARBA00049026"/>
    </source>
</evidence>
<keyword evidence="3 6" id="KW-0663">Pyridoxal phosphate</keyword>
<feature type="region of interest" description="Disordered" evidence="7">
    <location>
        <begin position="1"/>
        <end position="23"/>
    </location>
</feature>
<evidence type="ECO:0000259" key="8">
    <source>
        <dbReference type="Pfam" id="PF02347"/>
    </source>
</evidence>
<dbReference type="InterPro" id="IPR049315">
    <property type="entry name" value="GDC-P_N"/>
</dbReference>
<dbReference type="InterPro" id="IPR023012">
    <property type="entry name" value="GcvPB"/>
</dbReference>
<dbReference type="FunFam" id="3.90.1150.10:FF:000014">
    <property type="entry name" value="Probable glycine dehydrogenase (decarboxylating) subunit 2"/>
    <property type="match status" value="1"/>
</dbReference>
<keyword evidence="4 6" id="KW-0560">Oxidoreductase</keyword>
<dbReference type="GO" id="GO:0019464">
    <property type="term" value="P:glycine decarboxylation via glycine cleavage system"/>
    <property type="evidence" value="ECO:0007669"/>
    <property type="project" value="UniProtKB-UniRule"/>
</dbReference>
<dbReference type="GO" id="GO:0005829">
    <property type="term" value="C:cytosol"/>
    <property type="evidence" value="ECO:0007669"/>
    <property type="project" value="TreeGrafter"/>
</dbReference>
<dbReference type="InterPro" id="IPR015421">
    <property type="entry name" value="PyrdxlP-dep_Trfase_major"/>
</dbReference>
<evidence type="ECO:0000259" key="9">
    <source>
        <dbReference type="Pfam" id="PF21478"/>
    </source>
</evidence>
<organism evidence="10 11">
    <name type="scientific">Handelsmanbacteria sp. (strain RIFCSPLOWO2_12_FULL_64_10)</name>
    <dbReference type="NCBI Taxonomy" id="1817868"/>
    <lineage>
        <taxon>Bacteria</taxon>
        <taxon>Candidatus Handelsmaniibacteriota</taxon>
    </lineage>
</organism>
<dbReference type="GO" id="GO:0030170">
    <property type="term" value="F:pyridoxal phosphate binding"/>
    <property type="evidence" value="ECO:0007669"/>
    <property type="project" value="TreeGrafter"/>
</dbReference>
<evidence type="ECO:0000256" key="1">
    <source>
        <dbReference type="ARBA" id="ARBA00001933"/>
    </source>
</evidence>
<feature type="domain" description="Glycine cleavage system P-protein N-terminal" evidence="8">
    <location>
        <begin position="23"/>
        <end position="292"/>
    </location>
</feature>
<dbReference type="EMBL" id="MFKF01000201">
    <property type="protein sequence ID" value="OGG50707.1"/>
    <property type="molecule type" value="Genomic_DNA"/>
</dbReference>
<evidence type="ECO:0000256" key="3">
    <source>
        <dbReference type="ARBA" id="ARBA00022898"/>
    </source>
</evidence>
<comment type="caution">
    <text evidence="10">The sequence shown here is derived from an EMBL/GenBank/DDBJ whole genome shotgun (WGS) entry which is preliminary data.</text>
</comment>
<dbReference type="InterPro" id="IPR015422">
    <property type="entry name" value="PyrdxlP-dep_Trfase_small"/>
</dbReference>
<comment type="subunit">
    <text evidence="6">The glycine cleavage system is composed of four proteins: P, T, L and H. In this organism, the P 'protein' is a heterodimer of two subunits.</text>
</comment>
<dbReference type="Gene3D" id="6.20.440.10">
    <property type="match status" value="1"/>
</dbReference>
<dbReference type="Proteomes" id="UP000178606">
    <property type="component" value="Unassembled WGS sequence"/>
</dbReference>
<dbReference type="Pfam" id="PF21478">
    <property type="entry name" value="GcvP2_C"/>
    <property type="match status" value="1"/>
</dbReference>
<dbReference type="Gene3D" id="3.40.640.10">
    <property type="entry name" value="Type I PLP-dependent aspartate aminotransferase-like (Major domain)"/>
    <property type="match status" value="1"/>
</dbReference>
<dbReference type="Gene3D" id="3.90.1150.10">
    <property type="entry name" value="Aspartate Aminotransferase, domain 1"/>
    <property type="match status" value="1"/>
</dbReference>
<accession>A0A1F6CNN6</accession>
<dbReference type="NCBIfam" id="NF003346">
    <property type="entry name" value="PRK04366.1"/>
    <property type="match status" value="1"/>
</dbReference>
<dbReference type="InterPro" id="IPR020581">
    <property type="entry name" value="GDC_P"/>
</dbReference>
<name>A0A1F6CNN6_HANXR</name>
<comment type="function">
    <text evidence="2 6">The glycine cleavage system catalyzes the degradation of glycine. The P protein binds the alpha-amino group of glycine through its pyridoxal phosphate cofactor; CO(2) is released and the remaining methylamine moiety is then transferred to the lipoamide cofactor of the H protein.</text>
</comment>
<sequence>MESRLIFEKGSPGRRSASYPAAEDLTEDIPADLRREAAPALPEVGELELIRHYVQLSHKNFSIDTVFYPLGSCTMKYNPKVHERVARMPEFAGLHPLTSEDHAQPMLRLLFDMGEVLKEVTGMDGITFQPFAGAHGEFVGISVIAAHHRAQGNRKRVVLTPESAHGTNPATAAMCGYTVQPLRTDPRGMVDLSDLKAKMNGEVAAIMLTNPNTFGIFETDILEIAEVVHRGGGLLYYDGANLNALLGQCRPGDMGFDVVHMNLHKTFTTPHGGGGPGAGPVGVKAHLLPYLPVPVLVKEGDRYRLDDDRPQSIGKVSGLYGNAGMVLRAYVYARMLGAEGMRKTSEMAVLNANYVRARLLSHYEQKYKTQPMHETVLSASRQKRESGVSALDVCKRLIDCGIHPPTVYFPLPTVVPEALLIEPTETETLEQLDAFVDAMVRIAQEAKESPDLLREAPHHTPVGRLDEARAARQPVLRWKRG</sequence>
<comment type="similarity">
    <text evidence="6">Belongs to the GcvP family. C-terminal subunit subfamily.</text>
</comment>
<comment type="catalytic activity">
    <reaction evidence="5 6">
        <text>N(6)-[(R)-lipoyl]-L-lysyl-[glycine-cleavage complex H protein] + glycine + H(+) = N(6)-[(R)-S(8)-aminomethyldihydrolipoyl]-L-lysyl-[glycine-cleavage complex H protein] + CO2</text>
        <dbReference type="Rhea" id="RHEA:24304"/>
        <dbReference type="Rhea" id="RHEA-COMP:10494"/>
        <dbReference type="Rhea" id="RHEA-COMP:10495"/>
        <dbReference type="ChEBI" id="CHEBI:15378"/>
        <dbReference type="ChEBI" id="CHEBI:16526"/>
        <dbReference type="ChEBI" id="CHEBI:57305"/>
        <dbReference type="ChEBI" id="CHEBI:83099"/>
        <dbReference type="ChEBI" id="CHEBI:83143"/>
        <dbReference type="EC" id="1.4.4.2"/>
    </reaction>
</comment>